<reference evidence="1" key="1">
    <citation type="submission" date="2021-05" db="EMBL/GenBank/DDBJ databases">
        <authorList>
            <person name="Scholz U."/>
            <person name="Mascher M."/>
            <person name="Fiebig A."/>
        </authorList>
    </citation>
    <scope>NUCLEOTIDE SEQUENCE [LARGE SCALE GENOMIC DNA]</scope>
</reference>
<protein>
    <submittedName>
        <fullName evidence="1">Uncharacterized protein</fullName>
    </submittedName>
</protein>
<accession>A0ACD5W5U7</accession>
<reference evidence="1" key="2">
    <citation type="submission" date="2025-09" db="UniProtKB">
        <authorList>
            <consortium name="EnsemblPlants"/>
        </authorList>
    </citation>
    <scope>IDENTIFICATION</scope>
</reference>
<organism evidence="1 2">
    <name type="scientific">Avena sativa</name>
    <name type="common">Oat</name>
    <dbReference type="NCBI Taxonomy" id="4498"/>
    <lineage>
        <taxon>Eukaryota</taxon>
        <taxon>Viridiplantae</taxon>
        <taxon>Streptophyta</taxon>
        <taxon>Embryophyta</taxon>
        <taxon>Tracheophyta</taxon>
        <taxon>Spermatophyta</taxon>
        <taxon>Magnoliopsida</taxon>
        <taxon>Liliopsida</taxon>
        <taxon>Poales</taxon>
        <taxon>Poaceae</taxon>
        <taxon>BOP clade</taxon>
        <taxon>Pooideae</taxon>
        <taxon>Poodae</taxon>
        <taxon>Poeae</taxon>
        <taxon>Poeae Chloroplast Group 1 (Aveneae type)</taxon>
        <taxon>Aveninae</taxon>
        <taxon>Avena</taxon>
    </lineage>
</organism>
<dbReference type="Proteomes" id="UP001732700">
    <property type="component" value="Chromosome 4A"/>
</dbReference>
<keyword evidence="2" id="KW-1185">Reference proteome</keyword>
<name>A0ACD5W5U7_AVESA</name>
<dbReference type="EnsemblPlants" id="AVESA.00010b.r2.4AG0587720.1">
    <property type="protein sequence ID" value="AVESA.00010b.r2.4AG0587720.1.CDS.1"/>
    <property type="gene ID" value="AVESA.00010b.r2.4AG0587720"/>
</dbReference>
<evidence type="ECO:0000313" key="2">
    <source>
        <dbReference type="Proteomes" id="UP001732700"/>
    </source>
</evidence>
<evidence type="ECO:0000313" key="1">
    <source>
        <dbReference type="EnsemblPlants" id="AVESA.00010b.r2.4AG0587720.1.CDS.1"/>
    </source>
</evidence>
<proteinExistence type="predicted"/>
<sequence>MGRSFILVLLITVGFSFLLAAAAERDSLPRGASIAVEDYATDFLRSPDGTFACGFYRASPTVFTFSVWFARAKGRTVVWTADRARPVHSKGSRLTLDKRRGALVLTDCDGEPVWNSSSAGTPAAERVRLRDTGNLVVEDARGKTLWKSFDFPTDTLLPTQRLTAATHLVSTAHVGSDGRLLASGYYSLGFSDYAMLSLFYDNGNFSSIYWPNPYNNYVTNNRRIYNFSREAAMDALGEFFSSDNAHFQAADFGAAAVRRRLTLDADGNLRAYSLDAATGKWAVSWMAFGHPCIIHGVCGANAVCLYAPVPSCACAPGHERADPRDWSRGCVPTFRQHDCGAPTKLMALPHSDFWGYDLNDGQIMPLHACAGICRASCACVAFQHKQNMECYLKSVLFNGMTFPGLPGTVYIKVPADFVVPEFHVHQWQAHVHGGLDLLKLEDNVPGCAVSVQDKVLLLNVSHEHSGEAPAKPVWPYLYGFLSALLVVEAIVIGLGCCLFSKKGLFRSSSSPVYPMDEGYKRILLTSSFQRYSYAAIKKATGNFADVIGCGGSGVVYKGILDDGRVVAVKALTTSVSRCHGEEEFEAELSVISRIYHMNLVRIIGCCSQGKHRILVSEFIEKGSLATMLFPAEDNGSDHDVLGWRQRFRIAVGVARGLAYLHSECLQWIIHCDMKPENILLDRDLEPKITDFGLAKLLDRSASRTRREAKPSRRIRGTRGYMAPEWVSSLAVSDKVDVYSFGVVLLELVRGVRVADGGQDEDVRAVVKAVREKMQSGDVEDLVDERLAGECSRAQLKVVLGTALSCLEEDRSRRPSMSAVVQALVLVEDA</sequence>